<keyword evidence="3" id="KW-1185">Reference proteome</keyword>
<comment type="caution">
    <text evidence="2">The sequence shown here is derived from an EMBL/GenBank/DDBJ whole genome shotgun (WGS) entry which is preliminary data.</text>
</comment>
<evidence type="ECO:0000313" key="3">
    <source>
        <dbReference type="Proteomes" id="UP001280121"/>
    </source>
</evidence>
<evidence type="ECO:0000313" key="2">
    <source>
        <dbReference type="EMBL" id="KAK2655634.1"/>
    </source>
</evidence>
<accession>A0AAD9XA79</accession>
<dbReference type="PROSITE" id="PS50879">
    <property type="entry name" value="RNASE_H_1"/>
    <property type="match status" value="1"/>
</dbReference>
<dbReference type="Pfam" id="PF13966">
    <property type="entry name" value="zf-RVT"/>
    <property type="match status" value="1"/>
</dbReference>
<organism evidence="2 3">
    <name type="scientific">Dipteronia dyeriana</name>
    <dbReference type="NCBI Taxonomy" id="168575"/>
    <lineage>
        <taxon>Eukaryota</taxon>
        <taxon>Viridiplantae</taxon>
        <taxon>Streptophyta</taxon>
        <taxon>Embryophyta</taxon>
        <taxon>Tracheophyta</taxon>
        <taxon>Spermatophyta</taxon>
        <taxon>Magnoliopsida</taxon>
        <taxon>eudicotyledons</taxon>
        <taxon>Gunneridae</taxon>
        <taxon>Pentapetalae</taxon>
        <taxon>rosids</taxon>
        <taxon>malvids</taxon>
        <taxon>Sapindales</taxon>
        <taxon>Sapindaceae</taxon>
        <taxon>Hippocastanoideae</taxon>
        <taxon>Acereae</taxon>
        <taxon>Dipteronia</taxon>
    </lineage>
</organism>
<gene>
    <name evidence="2" type="ORF">Ddye_008686</name>
</gene>
<dbReference type="InterPro" id="IPR044730">
    <property type="entry name" value="RNase_H-like_dom_plant"/>
</dbReference>
<dbReference type="GO" id="GO:0004523">
    <property type="term" value="F:RNA-DNA hybrid ribonuclease activity"/>
    <property type="evidence" value="ECO:0007669"/>
    <property type="project" value="InterPro"/>
</dbReference>
<dbReference type="PANTHER" id="PTHR47723:SF23">
    <property type="entry name" value="REVERSE TRANSCRIPTASE-LIKE PROTEIN"/>
    <property type="match status" value="1"/>
</dbReference>
<dbReference type="Gene3D" id="3.30.420.10">
    <property type="entry name" value="Ribonuclease H-like superfamily/Ribonuclease H"/>
    <property type="match status" value="1"/>
</dbReference>
<dbReference type="Proteomes" id="UP001280121">
    <property type="component" value="Unassembled WGS sequence"/>
</dbReference>
<dbReference type="InterPro" id="IPR036397">
    <property type="entry name" value="RNaseH_sf"/>
</dbReference>
<dbReference type="InterPro" id="IPR012337">
    <property type="entry name" value="RNaseH-like_sf"/>
</dbReference>
<protein>
    <recommendedName>
        <fullName evidence="1">RNase H type-1 domain-containing protein</fullName>
    </recommendedName>
</protein>
<evidence type="ECO:0000259" key="1">
    <source>
        <dbReference type="PROSITE" id="PS50879"/>
    </source>
</evidence>
<reference evidence="2" key="1">
    <citation type="journal article" date="2023" name="Plant J.">
        <title>Genome sequences and population genomics provide insights into the demographic history, inbreeding, and mutation load of two 'living fossil' tree species of Dipteronia.</title>
        <authorList>
            <person name="Feng Y."/>
            <person name="Comes H.P."/>
            <person name="Chen J."/>
            <person name="Zhu S."/>
            <person name="Lu R."/>
            <person name="Zhang X."/>
            <person name="Li P."/>
            <person name="Qiu J."/>
            <person name="Olsen K.M."/>
            <person name="Qiu Y."/>
        </authorList>
    </citation>
    <scope>NUCLEOTIDE SEQUENCE</scope>
    <source>
        <strain evidence="2">KIB01</strain>
    </source>
</reference>
<dbReference type="AlphaFoldDB" id="A0AAD9XA79"/>
<sequence length="343" mass="38282">MAPRVVKLSSLQPLLDSVVGDIYSDTGGWNIPTSFKASYPDVVYEIENVVVSTDPDSLFWTCSLDGSVSCKSAYTSLSKVRSSVFWGKQIWASFIPPSRSILVWRLFHGKIPTDIVLRARGYILPSCCRFCYAAKEDLRHLFLECPFVRGLWDAVSSIFGHKLKLEDSLQYGTKKNSVDELQILQRLHVSGRPSKAPRILEVNCRPPPSGCLKVNTDGAAFGNPSLAGCAGVFRTCRSFIKGCFAIPLGVCFAFEAEFAAAVYAIDYAWTFGCRRLWLESDSTFVMDILRSKSRKVPWRWRTAWDRCLGLISQMDFAVTHIYREGNQVADSLASRSPSIVSPT</sequence>
<dbReference type="SUPFAM" id="SSF53098">
    <property type="entry name" value="Ribonuclease H-like"/>
    <property type="match status" value="1"/>
</dbReference>
<feature type="domain" description="RNase H type-1" evidence="1">
    <location>
        <begin position="208"/>
        <end position="338"/>
    </location>
</feature>
<proteinExistence type="predicted"/>
<dbReference type="InterPro" id="IPR002156">
    <property type="entry name" value="RNaseH_domain"/>
</dbReference>
<dbReference type="PANTHER" id="PTHR47723">
    <property type="entry name" value="OS05G0353850 PROTEIN"/>
    <property type="match status" value="1"/>
</dbReference>
<dbReference type="CDD" id="cd06222">
    <property type="entry name" value="RNase_H_like"/>
    <property type="match status" value="1"/>
</dbReference>
<name>A0AAD9XA79_9ROSI</name>
<dbReference type="GO" id="GO:0003676">
    <property type="term" value="F:nucleic acid binding"/>
    <property type="evidence" value="ECO:0007669"/>
    <property type="project" value="InterPro"/>
</dbReference>
<dbReference type="InterPro" id="IPR026960">
    <property type="entry name" value="RVT-Znf"/>
</dbReference>
<dbReference type="InterPro" id="IPR053151">
    <property type="entry name" value="RNase_H-like"/>
</dbReference>
<dbReference type="EMBL" id="JANJYI010000003">
    <property type="protein sequence ID" value="KAK2655634.1"/>
    <property type="molecule type" value="Genomic_DNA"/>
</dbReference>
<dbReference type="Pfam" id="PF13456">
    <property type="entry name" value="RVT_3"/>
    <property type="match status" value="1"/>
</dbReference>